<dbReference type="PANTHER" id="PTHR12526:SF572">
    <property type="entry name" value="BLL5144 PROTEIN"/>
    <property type="match status" value="1"/>
</dbReference>
<sequence length="773" mass="83466">MTSSSTQRPTGPRAARVAFVGTYPPQQCGLATFCQDLRRSVEAAAPLGHPVVPVAREGEPVARGALTVIDRDDEESYREAARVLNRSNVDVVCIQHEFGIYGGPAGAFIEAFLTTLRKPIVSVLHTILPDPNDDQRRAMEAVIGHSIKLVTMAERGAAMLRETYGVPSDQIALIPHGFPDRAPGDRAALKEAHGLAGRKVLLTFGLLGPGKGLENVVEALPAITSAVPEATYVIAGATHPGIVAQSGESYREGLVARARELGVEAHLHFVNQYLKTDELLDLLQLSDVYVTPYLNPRQITSGTLTFAFGMGLPIVSTPYWHAEELLTDGLGRIVPFADPDAIAEEVTALFTDDEDRAALSARIWEAARPMTWDAVGASYAALFGAAAAEKPTGRVRVVDFRRTGEAPQSVPPARPLVQQPFGHLLRMTDSVGISQHAVFKVPDRAHGYCTDDCARVLIACGAAAGRADVDPRLGDAVSACAAFLEHAWNPEAGRFRNFLAYDRQWLERTGSEDSSGRALWALGVASADAYDPALREWAEHLYLKVRDLREHVTSARALAFCVLGEAARRRRRGPDGDAVFERFGALMMHQWTEVEKRARQGGHDWRWFETALAYDNARLCEALLEAAAVCGRADWRKTAIEALRWLTRVQDGGDHVHLVATGNFGRDFAADALCDEQPVEATAMIDAAAAAYRATGEAAWLRVADRFFAWFTGGNRLHTPLVDLSDGACKDGLHAARPNGNCGAESVLAYAQAAATIAALRTRAPKAALGSGA</sequence>
<keyword evidence="3" id="KW-1185">Reference proteome</keyword>
<dbReference type="Proteomes" id="UP000563524">
    <property type="component" value="Unassembled WGS sequence"/>
</dbReference>
<dbReference type="PANTHER" id="PTHR12526">
    <property type="entry name" value="GLYCOSYLTRANSFERASE"/>
    <property type="match status" value="1"/>
</dbReference>
<name>A0A840I0M3_9PROT</name>
<accession>A0A840I0M3</accession>
<organism evidence="2 3">
    <name type="scientific">Parvularcula dongshanensis</name>
    <dbReference type="NCBI Taxonomy" id="1173995"/>
    <lineage>
        <taxon>Bacteria</taxon>
        <taxon>Pseudomonadati</taxon>
        <taxon>Pseudomonadota</taxon>
        <taxon>Alphaproteobacteria</taxon>
        <taxon>Parvularculales</taxon>
        <taxon>Parvularculaceae</taxon>
        <taxon>Parvularcula</taxon>
    </lineage>
</organism>
<reference evidence="2 3" key="1">
    <citation type="submission" date="2020-08" db="EMBL/GenBank/DDBJ databases">
        <title>Genomic Encyclopedia of Type Strains, Phase IV (KMG-IV): sequencing the most valuable type-strain genomes for metagenomic binning, comparative biology and taxonomic classification.</title>
        <authorList>
            <person name="Goeker M."/>
        </authorList>
    </citation>
    <scope>NUCLEOTIDE SEQUENCE [LARGE SCALE GENOMIC DNA]</scope>
    <source>
        <strain evidence="2 3">DSM 102850</strain>
    </source>
</reference>
<proteinExistence type="predicted"/>
<dbReference type="EMBL" id="JACHOB010000001">
    <property type="protein sequence ID" value="MBB4657831.1"/>
    <property type="molecule type" value="Genomic_DNA"/>
</dbReference>
<dbReference type="SUPFAM" id="SSF48208">
    <property type="entry name" value="Six-hairpin glycosidases"/>
    <property type="match status" value="1"/>
</dbReference>
<dbReference type="InterPro" id="IPR008928">
    <property type="entry name" value="6-hairpin_glycosidase_sf"/>
</dbReference>
<comment type="caution">
    <text evidence="2">The sequence shown here is derived from an EMBL/GenBank/DDBJ whole genome shotgun (WGS) entry which is preliminary data.</text>
</comment>
<keyword evidence="2" id="KW-0808">Transferase</keyword>
<dbReference type="InterPro" id="IPR001296">
    <property type="entry name" value="Glyco_trans_1"/>
</dbReference>
<dbReference type="Gene3D" id="3.40.50.2000">
    <property type="entry name" value="Glycogen Phosphorylase B"/>
    <property type="match status" value="2"/>
</dbReference>
<evidence type="ECO:0000313" key="2">
    <source>
        <dbReference type="EMBL" id="MBB4657831.1"/>
    </source>
</evidence>
<dbReference type="CDD" id="cd03822">
    <property type="entry name" value="GT4_mannosyltransferase-like"/>
    <property type="match status" value="1"/>
</dbReference>
<evidence type="ECO:0000259" key="1">
    <source>
        <dbReference type="Pfam" id="PF00534"/>
    </source>
</evidence>
<dbReference type="SUPFAM" id="SSF53756">
    <property type="entry name" value="UDP-Glycosyltransferase/glycogen phosphorylase"/>
    <property type="match status" value="1"/>
</dbReference>
<dbReference type="GO" id="GO:0016757">
    <property type="term" value="F:glycosyltransferase activity"/>
    <property type="evidence" value="ECO:0007669"/>
    <property type="project" value="InterPro"/>
</dbReference>
<dbReference type="RefSeq" id="WP_183815231.1">
    <property type="nucleotide sequence ID" value="NZ_JACHOB010000001.1"/>
</dbReference>
<dbReference type="AlphaFoldDB" id="A0A840I0M3"/>
<dbReference type="GO" id="GO:0005975">
    <property type="term" value="P:carbohydrate metabolic process"/>
    <property type="evidence" value="ECO:0007669"/>
    <property type="project" value="InterPro"/>
</dbReference>
<dbReference type="Pfam" id="PF00534">
    <property type="entry name" value="Glycos_transf_1"/>
    <property type="match status" value="1"/>
</dbReference>
<gene>
    <name evidence="2" type="ORF">GGQ59_000331</name>
</gene>
<evidence type="ECO:0000313" key="3">
    <source>
        <dbReference type="Proteomes" id="UP000563524"/>
    </source>
</evidence>
<protein>
    <submittedName>
        <fullName evidence="2">Glycosyltransferase involved in cell wall biosynthesis</fullName>
    </submittedName>
</protein>
<feature type="domain" description="Glycosyl transferase family 1" evidence="1">
    <location>
        <begin position="188"/>
        <end position="361"/>
    </location>
</feature>